<feature type="compositionally biased region" description="Polar residues" evidence="16">
    <location>
        <begin position="216"/>
        <end position="228"/>
    </location>
</feature>
<evidence type="ECO:0000256" key="8">
    <source>
        <dbReference type="ARBA" id="ARBA00022618"/>
    </source>
</evidence>
<dbReference type="InterPro" id="IPR013964">
    <property type="entry name" value="DASH_Ask1"/>
</dbReference>
<evidence type="ECO:0000256" key="9">
    <source>
        <dbReference type="ARBA" id="ARBA00022701"/>
    </source>
</evidence>
<evidence type="ECO:0000256" key="7">
    <source>
        <dbReference type="ARBA" id="ARBA00022490"/>
    </source>
</evidence>
<evidence type="ECO:0000256" key="6">
    <source>
        <dbReference type="ARBA" id="ARBA00022454"/>
    </source>
</evidence>
<dbReference type="GO" id="GO:0051301">
    <property type="term" value="P:cell division"/>
    <property type="evidence" value="ECO:0007669"/>
    <property type="project" value="UniProtKB-KW"/>
</dbReference>
<keyword evidence="11" id="KW-0995">Kinetochore</keyword>
<dbReference type="GO" id="GO:0005874">
    <property type="term" value="C:microtubule"/>
    <property type="evidence" value="ECO:0007669"/>
    <property type="project" value="UniProtKB-KW"/>
</dbReference>
<feature type="compositionally biased region" description="Polar residues" evidence="16">
    <location>
        <begin position="156"/>
        <end position="174"/>
    </location>
</feature>
<evidence type="ECO:0000256" key="1">
    <source>
        <dbReference type="ARBA" id="ARBA00004123"/>
    </source>
</evidence>
<accession>A0A5N6KQ54</accession>
<feature type="region of interest" description="Disordered" evidence="16">
    <location>
        <begin position="62"/>
        <end position="81"/>
    </location>
</feature>
<dbReference type="OrthoDB" id="5573898at2759"/>
<evidence type="ECO:0000256" key="2">
    <source>
        <dbReference type="ARBA" id="ARBA00004186"/>
    </source>
</evidence>
<dbReference type="PANTHER" id="PTHR28200">
    <property type="entry name" value="DASH COMPLEX SUBUNIT ASK1"/>
    <property type="match status" value="1"/>
</dbReference>
<protein>
    <recommendedName>
        <fullName evidence="5">DASH complex subunit ASK1</fullName>
    </recommendedName>
</protein>
<evidence type="ECO:0000256" key="12">
    <source>
        <dbReference type="ARBA" id="ARBA00023212"/>
    </source>
</evidence>
<dbReference type="PANTHER" id="PTHR28200:SF1">
    <property type="entry name" value="DASH COMPLEX SUBUNIT ASK1"/>
    <property type="match status" value="1"/>
</dbReference>
<keyword evidence="6" id="KW-0158">Chromosome</keyword>
<keyword evidence="12" id="KW-0206">Cytoskeleton</keyword>
<gene>
    <name evidence="17" type="ORF">FH972_021595</name>
</gene>
<evidence type="ECO:0000313" key="18">
    <source>
        <dbReference type="Proteomes" id="UP000327013"/>
    </source>
</evidence>
<sequence>MSRMSMAPQRNLTLTEELERLEQSITLTLQGTVGALYSLQQKTDKNQQRLITTSVALIVSSPRASSPLSSSMPRTRIRCGKGQSANISLTSYAEADQDETFVTQTTETQDQHDGQDNEEETITTNEDHDPPTATPIADNSLEDSLLSSPSVRSSRTPKQAQKGRGQSNENTQKSVFPDHDQTSGRGREPTTPGAYEERQRNMAETPGRPSPFLHSAQPTTQRKQQAAQNDVLLHRVLDKNYRVQATPHSTRKTTGRPKGAAREDTTKTQQTRSFAFDSSPMSPEMAAPQLRSEIFGSPAKGSKLPKGGAPPTPGVSVQQGKGKTPRRGTAGLSSARKTLFSEEIAAAGAKEKAKTPTTSGREWEIDYDDETSDFDYDMGMSPPKTMQFHVPQSRLLQTPAKEASKRIVEELMMTAGAGDVTDTLSELQIDEGRYDEFEDGADYEAGMGDDSPSVVRVAKESIDDSF</sequence>
<feature type="compositionally biased region" description="Basic and acidic residues" evidence="16">
    <location>
        <begin position="232"/>
        <end position="241"/>
    </location>
</feature>
<keyword evidence="15" id="KW-0137">Centromere</keyword>
<dbReference type="GO" id="GO:0008608">
    <property type="term" value="P:attachment of spindle microtubules to kinetochore"/>
    <property type="evidence" value="ECO:0007669"/>
    <property type="project" value="InterPro"/>
</dbReference>
<dbReference type="AlphaFoldDB" id="A0A5N6KQ54"/>
<evidence type="ECO:0000256" key="16">
    <source>
        <dbReference type="SAM" id="MobiDB-lite"/>
    </source>
</evidence>
<name>A0A5N6KQ54_9ROSI</name>
<dbReference type="GO" id="GO:0042729">
    <property type="term" value="C:DASH complex"/>
    <property type="evidence" value="ECO:0007669"/>
    <property type="project" value="InterPro"/>
</dbReference>
<proteinExistence type="inferred from homology"/>
<feature type="compositionally biased region" description="Low complexity" evidence="16">
    <location>
        <begin position="144"/>
        <end position="154"/>
    </location>
</feature>
<comment type="subcellular location">
    <subcellularLocation>
        <location evidence="3">Chromosome</location>
        <location evidence="3">Centromere</location>
        <location evidence="3">Kinetochore</location>
    </subcellularLocation>
    <subcellularLocation>
        <location evidence="2">Cytoplasm</location>
        <location evidence="2">Cytoskeleton</location>
        <location evidence="2">Spindle</location>
    </subcellularLocation>
    <subcellularLocation>
        <location evidence="1">Nucleus</location>
    </subcellularLocation>
</comment>
<evidence type="ECO:0000313" key="17">
    <source>
        <dbReference type="EMBL" id="KAB8337294.1"/>
    </source>
</evidence>
<keyword evidence="9" id="KW-0493">Microtubule</keyword>
<keyword evidence="10" id="KW-0498">Mitosis</keyword>
<keyword evidence="8" id="KW-0132">Cell division</keyword>
<evidence type="ECO:0000256" key="3">
    <source>
        <dbReference type="ARBA" id="ARBA00004629"/>
    </source>
</evidence>
<evidence type="ECO:0000256" key="15">
    <source>
        <dbReference type="ARBA" id="ARBA00023328"/>
    </source>
</evidence>
<evidence type="ECO:0000256" key="13">
    <source>
        <dbReference type="ARBA" id="ARBA00023242"/>
    </source>
</evidence>
<feature type="region of interest" description="Disordered" evidence="16">
    <location>
        <begin position="103"/>
        <end position="336"/>
    </location>
</feature>
<dbReference type="Proteomes" id="UP000327013">
    <property type="component" value="Unassembled WGS sequence"/>
</dbReference>
<dbReference type="EMBL" id="VIBQ01000009">
    <property type="protein sequence ID" value="KAB8337294.1"/>
    <property type="molecule type" value="Genomic_DNA"/>
</dbReference>
<feature type="region of interest" description="Disordered" evidence="16">
    <location>
        <begin position="347"/>
        <end position="366"/>
    </location>
</feature>
<comment type="caution">
    <text evidence="17">The sequence shown here is derived from an EMBL/GenBank/DDBJ whole genome shotgun (WGS) entry which is preliminary data.</text>
</comment>
<keyword evidence="18" id="KW-1185">Reference proteome</keyword>
<keyword evidence="14" id="KW-0131">Cell cycle</keyword>
<evidence type="ECO:0000256" key="4">
    <source>
        <dbReference type="ARBA" id="ARBA00010731"/>
    </source>
</evidence>
<evidence type="ECO:0000256" key="10">
    <source>
        <dbReference type="ARBA" id="ARBA00022776"/>
    </source>
</evidence>
<evidence type="ECO:0000256" key="11">
    <source>
        <dbReference type="ARBA" id="ARBA00022838"/>
    </source>
</evidence>
<keyword evidence="7" id="KW-0963">Cytoplasm</keyword>
<organism evidence="17 18">
    <name type="scientific">Carpinus fangiana</name>
    <dbReference type="NCBI Taxonomy" id="176857"/>
    <lineage>
        <taxon>Eukaryota</taxon>
        <taxon>Viridiplantae</taxon>
        <taxon>Streptophyta</taxon>
        <taxon>Embryophyta</taxon>
        <taxon>Tracheophyta</taxon>
        <taxon>Spermatophyta</taxon>
        <taxon>Magnoliopsida</taxon>
        <taxon>eudicotyledons</taxon>
        <taxon>Gunneridae</taxon>
        <taxon>Pentapetalae</taxon>
        <taxon>rosids</taxon>
        <taxon>fabids</taxon>
        <taxon>Fagales</taxon>
        <taxon>Betulaceae</taxon>
        <taxon>Carpinus</taxon>
    </lineage>
</organism>
<comment type="similarity">
    <text evidence="4">Belongs to the DASH complex ASK1 family.</text>
</comment>
<feature type="compositionally biased region" description="Basic and acidic residues" evidence="16">
    <location>
        <begin position="176"/>
        <end position="188"/>
    </location>
</feature>
<evidence type="ECO:0000256" key="5">
    <source>
        <dbReference type="ARBA" id="ARBA00014520"/>
    </source>
</evidence>
<feature type="compositionally biased region" description="Low complexity" evidence="16">
    <location>
        <begin position="62"/>
        <end position="74"/>
    </location>
</feature>
<evidence type="ECO:0000256" key="14">
    <source>
        <dbReference type="ARBA" id="ARBA00023306"/>
    </source>
</evidence>
<dbReference type="GO" id="GO:0072686">
    <property type="term" value="C:mitotic spindle"/>
    <property type="evidence" value="ECO:0007669"/>
    <property type="project" value="InterPro"/>
</dbReference>
<reference evidence="17 18" key="1">
    <citation type="submission" date="2019-06" db="EMBL/GenBank/DDBJ databases">
        <title>A chromosomal-level reference genome of Carpinus fangiana (Coryloideae, Betulaceae).</title>
        <authorList>
            <person name="Yang X."/>
            <person name="Wang Z."/>
            <person name="Zhang L."/>
            <person name="Hao G."/>
            <person name="Liu J."/>
            <person name="Yang Y."/>
        </authorList>
    </citation>
    <scope>NUCLEOTIDE SEQUENCE [LARGE SCALE GENOMIC DNA]</scope>
    <source>
        <strain evidence="17">Cfa_2016G</strain>
        <tissue evidence="17">Leaf</tissue>
    </source>
</reference>
<keyword evidence="13" id="KW-0539">Nucleus</keyword>